<feature type="region of interest" description="Disordered" evidence="1">
    <location>
        <begin position="1"/>
        <end position="26"/>
    </location>
</feature>
<accession>A0A0D0AMV5</accession>
<evidence type="ECO:0000256" key="1">
    <source>
        <dbReference type="SAM" id="MobiDB-lite"/>
    </source>
</evidence>
<dbReference type="HOGENOM" id="CLU_2198755_0_0_1"/>
<dbReference type="Proteomes" id="UP000054485">
    <property type="component" value="Unassembled WGS sequence"/>
</dbReference>
<protein>
    <submittedName>
        <fullName evidence="2">Uncharacterized protein</fullName>
    </submittedName>
</protein>
<sequence>MAGFSEHSMVPESCTHTCQPRHSSPQLSRLISTATNLVSHVARATHRGFCFMPNTSATQLMTSGRHRTQISPKFEKQKSFSQHRINPLPSTHDLVLVSLYSCPVVTAL</sequence>
<evidence type="ECO:0000313" key="2">
    <source>
        <dbReference type="EMBL" id="KIK35522.1"/>
    </source>
</evidence>
<name>A0A0D0AMV5_9AGAM</name>
<reference evidence="2 3" key="1">
    <citation type="submission" date="2014-04" db="EMBL/GenBank/DDBJ databases">
        <authorList>
            <consortium name="DOE Joint Genome Institute"/>
            <person name="Kuo A."/>
            <person name="Ruytinx J."/>
            <person name="Rineau F."/>
            <person name="Colpaert J."/>
            <person name="Kohler A."/>
            <person name="Nagy L.G."/>
            <person name="Floudas D."/>
            <person name="Copeland A."/>
            <person name="Barry K.W."/>
            <person name="Cichocki N."/>
            <person name="Veneault-Fourrey C."/>
            <person name="LaButti K."/>
            <person name="Lindquist E.A."/>
            <person name="Lipzen A."/>
            <person name="Lundell T."/>
            <person name="Morin E."/>
            <person name="Murat C."/>
            <person name="Sun H."/>
            <person name="Tunlid A."/>
            <person name="Henrissat B."/>
            <person name="Grigoriev I.V."/>
            <person name="Hibbett D.S."/>
            <person name="Martin F."/>
            <person name="Nordberg H.P."/>
            <person name="Cantor M.N."/>
            <person name="Hua S.X."/>
        </authorList>
    </citation>
    <scope>NUCLEOTIDE SEQUENCE [LARGE SCALE GENOMIC DNA]</scope>
    <source>
        <strain evidence="2 3">UH-Slu-Lm8-n1</strain>
    </source>
</reference>
<keyword evidence="3" id="KW-1185">Reference proteome</keyword>
<proteinExistence type="predicted"/>
<dbReference type="EMBL" id="KN835615">
    <property type="protein sequence ID" value="KIK35522.1"/>
    <property type="molecule type" value="Genomic_DNA"/>
</dbReference>
<feature type="compositionally biased region" description="Polar residues" evidence="1">
    <location>
        <begin position="14"/>
        <end position="26"/>
    </location>
</feature>
<gene>
    <name evidence="2" type="ORF">CY34DRAFT_812062</name>
</gene>
<organism evidence="2 3">
    <name type="scientific">Suillus luteus UH-Slu-Lm8-n1</name>
    <dbReference type="NCBI Taxonomy" id="930992"/>
    <lineage>
        <taxon>Eukaryota</taxon>
        <taxon>Fungi</taxon>
        <taxon>Dikarya</taxon>
        <taxon>Basidiomycota</taxon>
        <taxon>Agaricomycotina</taxon>
        <taxon>Agaricomycetes</taxon>
        <taxon>Agaricomycetidae</taxon>
        <taxon>Boletales</taxon>
        <taxon>Suillineae</taxon>
        <taxon>Suillaceae</taxon>
        <taxon>Suillus</taxon>
    </lineage>
</organism>
<dbReference type="AlphaFoldDB" id="A0A0D0AMV5"/>
<dbReference type="InParanoid" id="A0A0D0AMV5"/>
<evidence type="ECO:0000313" key="3">
    <source>
        <dbReference type="Proteomes" id="UP000054485"/>
    </source>
</evidence>
<reference evidence="3" key="2">
    <citation type="submission" date="2015-01" db="EMBL/GenBank/DDBJ databases">
        <title>Evolutionary Origins and Diversification of the Mycorrhizal Mutualists.</title>
        <authorList>
            <consortium name="DOE Joint Genome Institute"/>
            <consortium name="Mycorrhizal Genomics Consortium"/>
            <person name="Kohler A."/>
            <person name="Kuo A."/>
            <person name="Nagy L.G."/>
            <person name="Floudas D."/>
            <person name="Copeland A."/>
            <person name="Barry K.W."/>
            <person name="Cichocki N."/>
            <person name="Veneault-Fourrey C."/>
            <person name="LaButti K."/>
            <person name="Lindquist E.A."/>
            <person name="Lipzen A."/>
            <person name="Lundell T."/>
            <person name="Morin E."/>
            <person name="Murat C."/>
            <person name="Riley R."/>
            <person name="Ohm R."/>
            <person name="Sun H."/>
            <person name="Tunlid A."/>
            <person name="Henrissat B."/>
            <person name="Grigoriev I.V."/>
            <person name="Hibbett D.S."/>
            <person name="Martin F."/>
        </authorList>
    </citation>
    <scope>NUCLEOTIDE SEQUENCE [LARGE SCALE GENOMIC DNA]</scope>
    <source>
        <strain evidence="3">UH-Slu-Lm8-n1</strain>
    </source>
</reference>